<sequence>MKQEQQLPLAKDSTNAPHWVGWPLQLTVQEIADPQTVIDRFFHQYTLAEVRMLLQDWLLTVIDTQQDVGGYVSLCNDMVRFTEAVFMTQGNELAARVLAEANCTVKPI</sequence>
<reference evidence="1 2" key="1">
    <citation type="submission" date="2018-06" db="EMBL/GenBank/DDBJ databases">
        <title>Mucibacter soli gen. nov., sp. nov., a new member of the family Chitinophagaceae producing mucin.</title>
        <authorList>
            <person name="Kim M.-K."/>
            <person name="Park S."/>
            <person name="Kim T.-S."/>
            <person name="Joung Y."/>
            <person name="Han J.-H."/>
            <person name="Kim S.B."/>
        </authorList>
    </citation>
    <scope>NUCLEOTIDE SEQUENCE [LARGE SCALE GENOMIC DNA]</scope>
    <source>
        <strain evidence="1 2">R1-15</strain>
    </source>
</reference>
<gene>
    <name evidence="1" type="ORF">DN068_19390</name>
</gene>
<keyword evidence="2" id="KW-1185">Reference proteome</keyword>
<dbReference type="AlphaFoldDB" id="A0A2W2ABZ1"/>
<proteinExistence type="predicted"/>
<name>A0A2W2ABZ1_9BACT</name>
<evidence type="ECO:0000313" key="2">
    <source>
        <dbReference type="Proteomes" id="UP000248745"/>
    </source>
</evidence>
<dbReference type="EMBL" id="QKTW01000026">
    <property type="protein sequence ID" value="PZF71142.1"/>
    <property type="molecule type" value="Genomic_DNA"/>
</dbReference>
<accession>A0A2W2ABZ1</accession>
<dbReference type="Proteomes" id="UP000248745">
    <property type="component" value="Unassembled WGS sequence"/>
</dbReference>
<protein>
    <submittedName>
        <fullName evidence="1">Uncharacterized protein</fullName>
    </submittedName>
</protein>
<dbReference type="RefSeq" id="WP_111000610.1">
    <property type="nucleotide sequence ID" value="NZ_QKTW01000026.1"/>
</dbReference>
<dbReference type="OrthoDB" id="674578at2"/>
<organism evidence="1 2">
    <name type="scientific">Taibaiella soli</name>
    <dbReference type="NCBI Taxonomy" id="1649169"/>
    <lineage>
        <taxon>Bacteria</taxon>
        <taxon>Pseudomonadati</taxon>
        <taxon>Bacteroidota</taxon>
        <taxon>Chitinophagia</taxon>
        <taxon>Chitinophagales</taxon>
        <taxon>Chitinophagaceae</taxon>
        <taxon>Taibaiella</taxon>
    </lineage>
</organism>
<evidence type="ECO:0000313" key="1">
    <source>
        <dbReference type="EMBL" id="PZF71142.1"/>
    </source>
</evidence>
<comment type="caution">
    <text evidence="1">The sequence shown here is derived from an EMBL/GenBank/DDBJ whole genome shotgun (WGS) entry which is preliminary data.</text>
</comment>